<dbReference type="EC" id="3.6.1.55" evidence="4"/>
<protein>
    <submittedName>
        <fullName evidence="4">8-oxo-dGTP diphosphatase</fullName>
        <ecNumber evidence="4">3.6.1.55</ecNumber>
    </submittedName>
</protein>
<dbReference type="EMBL" id="JYNZ01000003">
    <property type="protein sequence ID" value="KXK26388.1"/>
    <property type="molecule type" value="Genomic_DNA"/>
</dbReference>
<organism evidence="4 5">
    <name type="scientific">candidate division WS6 bacterium OLB20</name>
    <dbReference type="NCBI Taxonomy" id="1617426"/>
    <lineage>
        <taxon>Bacteria</taxon>
        <taxon>Candidatus Dojkabacteria</taxon>
    </lineage>
</organism>
<accession>A0A136LXJ9</accession>
<gene>
    <name evidence="4" type="primary">mutX</name>
    <name evidence="4" type="ORF">TR69_WS6001000391</name>
</gene>
<name>A0A136LXJ9_9BACT</name>
<keyword evidence="2 4" id="KW-0378">Hydrolase</keyword>
<dbReference type="InterPro" id="IPR020476">
    <property type="entry name" value="Nudix_hydrolase"/>
</dbReference>
<dbReference type="Gene3D" id="3.90.79.10">
    <property type="entry name" value="Nucleoside Triphosphate Pyrophosphohydrolase"/>
    <property type="match status" value="1"/>
</dbReference>
<comment type="caution">
    <text evidence="4">The sequence shown here is derived from an EMBL/GenBank/DDBJ whole genome shotgun (WGS) entry which is preliminary data.</text>
</comment>
<dbReference type="PRINTS" id="PR00502">
    <property type="entry name" value="NUDIXFAMILY"/>
</dbReference>
<evidence type="ECO:0000313" key="4">
    <source>
        <dbReference type="EMBL" id="KXK26388.1"/>
    </source>
</evidence>
<feature type="domain" description="Nudix hydrolase" evidence="3">
    <location>
        <begin position="1"/>
        <end position="129"/>
    </location>
</feature>
<dbReference type="PANTHER" id="PTHR43046">
    <property type="entry name" value="GDP-MANNOSE MANNOSYL HYDROLASE"/>
    <property type="match status" value="1"/>
</dbReference>
<comment type="cofactor">
    <cofactor evidence="1">
        <name>Mg(2+)</name>
        <dbReference type="ChEBI" id="CHEBI:18420"/>
    </cofactor>
</comment>
<dbReference type="STRING" id="1617426.TR69_WS6001000391"/>
<evidence type="ECO:0000313" key="5">
    <source>
        <dbReference type="Proteomes" id="UP000070457"/>
    </source>
</evidence>
<dbReference type="PROSITE" id="PS51462">
    <property type="entry name" value="NUDIX"/>
    <property type="match status" value="1"/>
</dbReference>
<evidence type="ECO:0000259" key="3">
    <source>
        <dbReference type="PROSITE" id="PS51462"/>
    </source>
</evidence>
<dbReference type="AlphaFoldDB" id="A0A136LXJ9"/>
<dbReference type="Proteomes" id="UP000070457">
    <property type="component" value="Unassembled WGS sequence"/>
</dbReference>
<dbReference type="PANTHER" id="PTHR43046:SF14">
    <property type="entry name" value="MUTT_NUDIX FAMILY PROTEIN"/>
    <property type="match status" value="1"/>
</dbReference>
<dbReference type="GO" id="GO:0035539">
    <property type="term" value="F:8-oxo-7,8-dihydrodeoxyguanosine triphosphate pyrophosphatase activity"/>
    <property type="evidence" value="ECO:0007669"/>
    <property type="project" value="UniProtKB-EC"/>
</dbReference>
<dbReference type="Pfam" id="PF00293">
    <property type="entry name" value="NUDIX"/>
    <property type="match status" value="1"/>
</dbReference>
<dbReference type="InterPro" id="IPR000086">
    <property type="entry name" value="NUDIX_hydrolase_dom"/>
</dbReference>
<evidence type="ECO:0000256" key="1">
    <source>
        <dbReference type="ARBA" id="ARBA00001946"/>
    </source>
</evidence>
<proteinExistence type="predicted"/>
<reference evidence="4 5" key="1">
    <citation type="submission" date="2015-02" db="EMBL/GenBank/DDBJ databases">
        <title>Improved understanding of the partial-nitritation anammox process through 23 genomes representing the majority of the microbial community.</title>
        <authorList>
            <person name="Speth D.R."/>
            <person name="In T Zandt M."/>
            <person name="Guerrero Cruz S."/>
            <person name="Jetten M.S."/>
            <person name="Dutilh B.E."/>
        </authorList>
    </citation>
    <scope>NUCLEOTIDE SEQUENCE [LARGE SCALE GENOMIC DNA]</scope>
    <source>
        <strain evidence="4">OLB20</strain>
    </source>
</reference>
<dbReference type="InterPro" id="IPR015797">
    <property type="entry name" value="NUDIX_hydrolase-like_dom_sf"/>
</dbReference>
<evidence type="ECO:0000256" key="2">
    <source>
        <dbReference type="ARBA" id="ARBA00022801"/>
    </source>
</evidence>
<dbReference type="SUPFAM" id="SSF55811">
    <property type="entry name" value="Nudix"/>
    <property type="match status" value="1"/>
</dbReference>
<sequence length="132" mass="14820">MNTIALACCALFDSHDRLLLVHRNTPERVHWELPGGKVDAGESPEAAAARELEEELSVRVSSTRLLTTTEFAQDSRNFVCHIYTAEYSGLPALSEDLFDALDWFSQSQLNVRTDLSLNAQCFLTLWKQGFTV</sequence>